<feature type="region of interest" description="Disordered" evidence="1">
    <location>
        <begin position="1"/>
        <end position="53"/>
    </location>
</feature>
<name>A0ABR2CN60_9ROSI</name>
<reference evidence="2 3" key="1">
    <citation type="journal article" date="2024" name="G3 (Bethesda)">
        <title>Genome assembly of Hibiscus sabdariffa L. provides insights into metabolisms of medicinal natural products.</title>
        <authorList>
            <person name="Kim T."/>
        </authorList>
    </citation>
    <scope>NUCLEOTIDE SEQUENCE [LARGE SCALE GENOMIC DNA]</scope>
    <source>
        <strain evidence="2">TK-2024</strain>
        <tissue evidence="2">Old leaves</tissue>
    </source>
</reference>
<accession>A0ABR2CN60</accession>
<comment type="caution">
    <text evidence="2">The sequence shown here is derived from an EMBL/GenBank/DDBJ whole genome shotgun (WGS) entry which is preliminary data.</text>
</comment>
<dbReference type="EMBL" id="JBBPBM010000048">
    <property type="protein sequence ID" value="KAK8521078.1"/>
    <property type="molecule type" value="Genomic_DNA"/>
</dbReference>
<dbReference type="Proteomes" id="UP001472677">
    <property type="component" value="Unassembled WGS sequence"/>
</dbReference>
<feature type="compositionally biased region" description="Basic and acidic residues" evidence="1">
    <location>
        <begin position="8"/>
        <end position="38"/>
    </location>
</feature>
<gene>
    <name evidence="2" type="ORF">V6N12_004994</name>
</gene>
<evidence type="ECO:0000313" key="2">
    <source>
        <dbReference type="EMBL" id="KAK8521078.1"/>
    </source>
</evidence>
<evidence type="ECO:0000256" key="1">
    <source>
        <dbReference type="SAM" id="MobiDB-lite"/>
    </source>
</evidence>
<evidence type="ECO:0000313" key="3">
    <source>
        <dbReference type="Proteomes" id="UP001472677"/>
    </source>
</evidence>
<keyword evidence="3" id="KW-1185">Reference proteome</keyword>
<proteinExistence type="predicted"/>
<organism evidence="2 3">
    <name type="scientific">Hibiscus sabdariffa</name>
    <name type="common">roselle</name>
    <dbReference type="NCBI Taxonomy" id="183260"/>
    <lineage>
        <taxon>Eukaryota</taxon>
        <taxon>Viridiplantae</taxon>
        <taxon>Streptophyta</taxon>
        <taxon>Embryophyta</taxon>
        <taxon>Tracheophyta</taxon>
        <taxon>Spermatophyta</taxon>
        <taxon>Magnoliopsida</taxon>
        <taxon>eudicotyledons</taxon>
        <taxon>Gunneridae</taxon>
        <taxon>Pentapetalae</taxon>
        <taxon>rosids</taxon>
        <taxon>malvids</taxon>
        <taxon>Malvales</taxon>
        <taxon>Malvaceae</taxon>
        <taxon>Malvoideae</taxon>
        <taxon>Hibiscus</taxon>
    </lineage>
</organism>
<protein>
    <submittedName>
        <fullName evidence="2">Uncharacterized protein</fullName>
    </submittedName>
</protein>
<sequence>MGFGAAREVAKKGGGEGRERAGEVGKDGERVREGRGREEELEEEGMVGKVGGAEDMGVDLFEVGEGVGRREGFEKGCAGWDG</sequence>